<feature type="non-terminal residue" evidence="3">
    <location>
        <position position="1"/>
    </location>
</feature>
<proteinExistence type="predicted"/>
<sequence>ALSFWKVEMCFIAPDALQMPEHYIKELREKGIKCHKTSDVFEVSPKLDILYVTRIQQERFPDPLEYEKYKNAYRLDITLLDHIKKDLKIMHPLPRVGEINAELDDTEHAIYFEQAANGVAVRKALLALVLGKEK</sequence>
<dbReference type="SUPFAM" id="SSF53671">
    <property type="entry name" value="Aspartate/ornithine carbamoyltransferase"/>
    <property type="match status" value="1"/>
</dbReference>
<reference evidence="3" key="1">
    <citation type="journal article" date="2014" name="Front. Microbiol.">
        <title>High frequency of phylogenetically diverse reductive dehalogenase-homologous genes in deep subseafloor sedimentary metagenomes.</title>
        <authorList>
            <person name="Kawai M."/>
            <person name="Futagami T."/>
            <person name="Toyoda A."/>
            <person name="Takaki Y."/>
            <person name="Nishi S."/>
            <person name="Hori S."/>
            <person name="Arai W."/>
            <person name="Tsubouchi T."/>
            <person name="Morono Y."/>
            <person name="Uchiyama I."/>
            <person name="Ito T."/>
            <person name="Fujiyama A."/>
            <person name="Inagaki F."/>
            <person name="Takami H."/>
        </authorList>
    </citation>
    <scope>NUCLEOTIDE SEQUENCE</scope>
    <source>
        <strain evidence="3">Expedition CK06-06</strain>
    </source>
</reference>
<organism evidence="3">
    <name type="scientific">marine sediment metagenome</name>
    <dbReference type="NCBI Taxonomy" id="412755"/>
    <lineage>
        <taxon>unclassified sequences</taxon>
        <taxon>metagenomes</taxon>
        <taxon>ecological metagenomes</taxon>
    </lineage>
</organism>
<dbReference type="PRINTS" id="PR00100">
    <property type="entry name" value="AOTCASE"/>
</dbReference>
<dbReference type="AlphaFoldDB" id="X0UPL1"/>
<dbReference type="InterPro" id="IPR006131">
    <property type="entry name" value="Asp_carbamoyltransf_Asp/Orn-bd"/>
</dbReference>
<name>X0UPL1_9ZZZZ</name>
<dbReference type="InterPro" id="IPR036901">
    <property type="entry name" value="Asp/Orn_carbamoylTrfase_sf"/>
</dbReference>
<dbReference type="GO" id="GO:0006520">
    <property type="term" value="P:amino acid metabolic process"/>
    <property type="evidence" value="ECO:0007669"/>
    <property type="project" value="InterPro"/>
</dbReference>
<dbReference type="PRINTS" id="PR00101">
    <property type="entry name" value="ATCASE"/>
</dbReference>
<evidence type="ECO:0000259" key="2">
    <source>
        <dbReference type="Pfam" id="PF00185"/>
    </source>
</evidence>
<dbReference type="GO" id="GO:0016743">
    <property type="term" value="F:carboxyl- or carbamoyltransferase activity"/>
    <property type="evidence" value="ECO:0007669"/>
    <property type="project" value="InterPro"/>
</dbReference>
<dbReference type="UniPathway" id="UPA00070">
    <property type="reaction ID" value="UER00116"/>
</dbReference>
<dbReference type="InterPro" id="IPR006130">
    <property type="entry name" value="Asp/Orn_carbamoylTrfase"/>
</dbReference>
<dbReference type="GO" id="GO:0016597">
    <property type="term" value="F:amino acid binding"/>
    <property type="evidence" value="ECO:0007669"/>
    <property type="project" value="InterPro"/>
</dbReference>
<dbReference type="PANTHER" id="PTHR45753:SF6">
    <property type="entry name" value="ASPARTATE CARBAMOYLTRANSFERASE"/>
    <property type="match status" value="1"/>
</dbReference>
<protein>
    <recommendedName>
        <fullName evidence="2">Aspartate/ornithine carbamoyltransferase Asp/Orn-binding domain-containing protein</fullName>
    </recommendedName>
</protein>
<evidence type="ECO:0000256" key="1">
    <source>
        <dbReference type="ARBA" id="ARBA00022679"/>
    </source>
</evidence>
<dbReference type="EMBL" id="BARS01020464">
    <property type="protein sequence ID" value="GAG07600.1"/>
    <property type="molecule type" value="Genomic_DNA"/>
</dbReference>
<keyword evidence="1" id="KW-0808">Transferase</keyword>
<dbReference type="GO" id="GO:0044205">
    <property type="term" value="P:'de novo' UMP biosynthetic process"/>
    <property type="evidence" value="ECO:0007669"/>
    <property type="project" value="UniProtKB-UniPathway"/>
</dbReference>
<dbReference type="Pfam" id="PF00185">
    <property type="entry name" value="OTCace"/>
    <property type="match status" value="1"/>
</dbReference>
<feature type="domain" description="Aspartate/ornithine carbamoyltransferase Asp/Orn-binding" evidence="2">
    <location>
        <begin position="3"/>
        <end position="128"/>
    </location>
</feature>
<dbReference type="Gene3D" id="3.40.50.1370">
    <property type="entry name" value="Aspartate/ornithine carbamoyltransferase"/>
    <property type="match status" value="2"/>
</dbReference>
<gene>
    <name evidence="3" type="ORF">S01H1_32997</name>
</gene>
<evidence type="ECO:0000313" key="3">
    <source>
        <dbReference type="EMBL" id="GAG07600.1"/>
    </source>
</evidence>
<accession>X0UPL1</accession>
<dbReference type="PANTHER" id="PTHR45753">
    <property type="entry name" value="ORNITHINE CARBAMOYLTRANSFERASE, MITOCHONDRIAL"/>
    <property type="match status" value="1"/>
</dbReference>
<comment type="caution">
    <text evidence="3">The sequence shown here is derived from an EMBL/GenBank/DDBJ whole genome shotgun (WGS) entry which is preliminary data.</text>
</comment>